<accession>A0A7T8GLJ7</accession>
<keyword evidence="2" id="KW-1185">Reference proteome</keyword>
<reference evidence="2" key="1">
    <citation type="submission" date="2021-01" db="EMBL/GenBank/DDBJ databases">
        <title>Caligus Genome Assembly.</title>
        <authorList>
            <person name="Gallardo-Escarate C."/>
        </authorList>
    </citation>
    <scope>NUCLEOTIDE SEQUENCE [LARGE SCALE GENOMIC DNA]</scope>
</reference>
<protein>
    <submittedName>
        <fullName evidence="1">Uncharacterized protein</fullName>
    </submittedName>
</protein>
<dbReference type="OrthoDB" id="10605898at2759"/>
<gene>
    <name evidence="1" type="ORF">FKW44_024798</name>
</gene>
<name>A0A7T8GLJ7_CALRO</name>
<organism evidence="1 2">
    <name type="scientific">Caligus rogercresseyi</name>
    <name type="common">Sea louse</name>
    <dbReference type="NCBI Taxonomy" id="217165"/>
    <lineage>
        <taxon>Eukaryota</taxon>
        <taxon>Metazoa</taxon>
        <taxon>Ecdysozoa</taxon>
        <taxon>Arthropoda</taxon>
        <taxon>Crustacea</taxon>
        <taxon>Multicrustacea</taxon>
        <taxon>Hexanauplia</taxon>
        <taxon>Copepoda</taxon>
        <taxon>Siphonostomatoida</taxon>
        <taxon>Caligidae</taxon>
        <taxon>Caligus</taxon>
    </lineage>
</organism>
<evidence type="ECO:0000313" key="2">
    <source>
        <dbReference type="Proteomes" id="UP000595437"/>
    </source>
</evidence>
<evidence type="ECO:0000313" key="1">
    <source>
        <dbReference type="EMBL" id="QQP32475.1"/>
    </source>
</evidence>
<dbReference type="Proteomes" id="UP000595437">
    <property type="component" value="Chromosome 20"/>
</dbReference>
<sequence length="165" mass="17968">MRKRLPHLTLAELKAECIRMELIEENEELIGKRKAELVVLVKDHLIACGSDPANFLFSACLEADEPSAAVPSFSSILTTSEYLSPLLSPSQAHEEDILGYMVRQVSDLCLSVWGPASRAQDSSPPTLCRLGSASVAENPLEDEDSYSALLKSMNDAFSSVESVLI</sequence>
<proteinExistence type="predicted"/>
<dbReference type="EMBL" id="CP045909">
    <property type="protein sequence ID" value="QQP32475.1"/>
    <property type="molecule type" value="Genomic_DNA"/>
</dbReference>
<dbReference type="AlphaFoldDB" id="A0A7T8GLJ7"/>